<evidence type="ECO:0000313" key="4">
    <source>
        <dbReference type="Proteomes" id="UP000223606"/>
    </source>
</evidence>
<sequence length="121" mass="13590">MANEGFGDYLTELFEPLGGVSMRRMFGGVGVFCDGLMFALLARDVLYLKSDGETDAAFEAEGCEPFSYEAKGERRVITSYRRVPERLFDETDDFAEWARGAFQVALRAENAKKAPRRRKSG</sequence>
<organism evidence="3 4">
    <name type="scientific">Hartmannibacter diazotrophicus</name>
    <dbReference type="NCBI Taxonomy" id="1482074"/>
    <lineage>
        <taxon>Bacteria</taxon>
        <taxon>Pseudomonadati</taxon>
        <taxon>Pseudomonadota</taxon>
        <taxon>Alphaproteobacteria</taxon>
        <taxon>Hyphomicrobiales</taxon>
        <taxon>Pleomorphomonadaceae</taxon>
        <taxon>Hartmannibacter</taxon>
    </lineage>
</organism>
<dbReference type="Gene3D" id="3.30.1460.30">
    <property type="entry name" value="YgaC/TfoX-N like chaperone"/>
    <property type="match status" value="1"/>
</dbReference>
<dbReference type="InterPro" id="IPR047525">
    <property type="entry name" value="TfoX-like"/>
</dbReference>
<dbReference type="Pfam" id="PF04993">
    <property type="entry name" value="TfoX_N"/>
    <property type="match status" value="1"/>
</dbReference>
<keyword evidence="1" id="KW-1133">Transmembrane helix</keyword>
<dbReference type="OrthoDB" id="1524907at2"/>
<dbReference type="PANTHER" id="PTHR36121:SF1">
    <property type="entry name" value="PROTEIN SXY"/>
    <property type="match status" value="1"/>
</dbReference>
<feature type="domain" description="TfoX N-terminal" evidence="2">
    <location>
        <begin position="12"/>
        <end position="104"/>
    </location>
</feature>
<keyword evidence="4" id="KW-1185">Reference proteome</keyword>
<dbReference type="EMBL" id="LT960614">
    <property type="protein sequence ID" value="SON56492.1"/>
    <property type="molecule type" value="Genomic_DNA"/>
</dbReference>
<name>A0A2C9D843_9HYPH</name>
<keyword evidence="1" id="KW-0472">Membrane</keyword>
<keyword evidence="1" id="KW-0812">Transmembrane</keyword>
<gene>
    <name evidence="3" type="ORF">HDIA_2951</name>
</gene>
<evidence type="ECO:0000259" key="2">
    <source>
        <dbReference type="Pfam" id="PF04993"/>
    </source>
</evidence>
<dbReference type="SUPFAM" id="SSF159894">
    <property type="entry name" value="YgaC/TfoX-N like"/>
    <property type="match status" value="1"/>
</dbReference>
<proteinExistence type="predicted"/>
<dbReference type="AlphaFoldDB" id="A0A2C9D843"/>
<dbReference type="KEGG" id="hdi:HDIA_2951"/>
<feature type="transmembrane region" description="Helical" evidence="1">
    <location>
        <begin position="25"/>
        <end position="42"/>
    </location>
</feature>
<reference evidence="4" key="1">
    <citation type="submission" date="2017-09" db="EMBL/GenBank/DDBJ databases">
        <title>Genome sequence of Nannocystis excedens DSM 71.</title>
        <authorList>
            <person name="Blom J."/>
        </authorList>
    </citation>
    <scope>NUCLEOTIDE SEQUENCE [LARGE SCALE GENOMIC DNA]</scope>
    <source>
        <strain evidence="4">type strain: E19</strain>
    </source>
</reference>
<dbReference type="PANTHER" id="PTHR36121">
    <property type="entry name" value="PROTEIN SXY"/>
    <property type="match status" value="1"/>
</dbReference>
<protein>
    <submittedName>
        <fullName evidence="3">Regulator of competence-specific genes</fullName>
    </submittedName>
</protein>
<dbReference type="Proteomes" id="UP000223606">
    <property type="component" value="Chromosome 1"/>
</dbReference>
<dbReference type="RefSeq" id="WP_099556869.1">
    <property type="nucleotide sequence ID" value="NZ_LT960614.1"/>
</dbReference>
<evidence type="ECO:0000313" key="3">
    <source>
        <dbReference type="EMBL" id="SON56492.1"/>
    </source>
</evidence>
<evidence type="ECO:0000256" key="1">
    <source>
        <dbReference type="SAM" id="Phobius"/>
    </source>
</evidence>
<accession>A0A2C9D843</accession>
<dbReference type="InterPro" id="IPR007076">
    <property type="entry name" value="TfoX_N"/>
</dbReference>